<keyword evidence="1" id="KW-0812">Transmembrane</keyword>
<dbReference type="Proteomes" id="UP000628448">
    <property type="component" value="Unassembled WGS sequence"/>
</dbReference>
<evidence type="ECO:0000313" key="3">
    <source>
        <dbReference type="Proteomes" id="UP000628448"/>
    </source>
</evidence>
<name>A0A931E5Z8_9BACT</name>
<evidence type="ECO:0000313" key="2">
    <source>
        <dbReference type="EMBL" id="MBG9375784.1"/>
    </source>
</evidence>
<organism evidence="2 3">
    <name type="scientific">Panacibacter microcysteis</name>
    <dbReference type="NCBI Taxonomy" id="2793269"/>
    <lineage>
        <taxon>Bacteria</taxon>
        <taxon>Pseudomonadati</taxon>
        <taxon>Bacteroidota</taxon>
        <taxon>Chitinophagia</taxon>
        <taxon>Chitinophagales</taxon>
        <taxon>Chitinophagaceae</taxon>
        <taxon>Panacibacter</taxon>
    </lineage>
</organism>
<dbReference type="Pfam" id="PF14539">
    <property type="entry name" value="DUF4442"/>
    <property type="match status" value="1"/>
</dbReference>
<feature type="transmembrane region" description="Helical" evidence="1">
    <location>
        <begin position="40"/>
        <end position="62"/>
    </location>
</feature>
<keyword evidence="1" id="KW-0472">Membrane</keyword>
<dbReference type="InterPro" id="IPR027961">
    <property type="entry name" value="DUF4442"/>
</dbReference>
<proteinExistence type="predicted"/>
<protein>
    <submittedName>
        <fullName evidence="2">DUF4442 domain-containing protein</fullName>
    </submittedName>
</protein>
<dbReference type="EMBL" id="JADWYR010000001">
    <property type="protein sequence ID" value="MBG9375784.1"/>
    <property type="molecule type" value="Genomic_DNA"/>
</dbReference>
<dbReference type="Gene3D" id="3.10.129.10">
    <property type="entry name" value="Hotdog Thioesterase"/>
    <property type="match status" value="1"/>
</dbReference>
<accession>A0A931E5Z8</accession>
<gene>
    <name evidence="2" type="ORF">I5907_06030</name>
</gene>
<dbReference type="SUPFAM" id="SSF54637">
    <property type="entry name" value="Thioesterase/thiol ester dehydrase-isomerase"/>
    <property type="match status" value="1"/>
</dbReference>
<dbReference type="AlphaFoldDB" id="A0A931E5Z8"/>
<sequence length="142" mass="15298">MLRSLPAAYFAGLRIEAFDETTAVISVKQKWFNKNPFGSIYFAVLTMAAEMSTGVLSMANVFKRKPSVSMLVVSTDASFYKKATGKILFTCNDGAAIAGIIEEAIKTGEGKTITCTSTGRNEMGEVVAAIQCTWSFKAKTKA</sequence>
<comment type="caution">
    <text evidence="2">The sequence shown here is derived from an EMBL/GenBank/DDBJ whole genome shotgun (WGS) entry which is preliminary data.</text>
</comment>
<evidence type="ECO:0000256" key="1">
    <source>
        <dbReference type="SAM" id="Phobius"/>
    </source>
</evidence>
<keyword evidence="1" id="KW-1133">Transmembrane helix</keyword>
<keyword evidence="3" id="KW-1185">Reference proteome</keyword>
<reference evidence="2" key="1">
    <citation type="submission" date="2020-11" db="EMBL/GenBank/DDBJ databases">
        <title>Bacterial whole genome sequence for Panacibacter sp. DH6.</title>
        <authorList>
            <person name="Le V."/>
            <person name="Ko S."/>
            <person name="Ahn C.-Y."/>
            <person name="Oh H.-M."/>
        </authorList>
    </citation>
    <scope>NUCLEOTIDE SEQUENCE</scope>
    <source>
        <strain evidence="2">DH6</strain>
    </source>
</reference>
<dbReference type="InterPro" id="IPR029069">
    <property type="entry name" value="HotDog_dom_sf"/>
</dbReference>